<proteinExistence type="predicted"/>
<dbReference type="Proteomes" id="UP001302602">
    <property type="component" value="Unassembled WGS sequence"/>
</dbReference>
<dbReference type="Pfam" id="PF20976">
    <property type="entry name" value="Pop8"/>
    <property type="match status" value="1"/>
</dbReference>
<dbReference type="PANTHER" id="PTHR28173">
    <property type="entry name" value="RIBONUCLEASES P/MRP PROTEIN SUBUNIT POP8"/>
    <property type="match status" value="1"/>
</dbReference>
<keyword evidence="4" id="KW-1185">Reference proteome</keyword>
<dbReference type="GeneID" id="87831219"/>
<feature type="region of interest" description="Disordered" evidence="1">
    <location>
        <begin position="1"/>
        <end position="34"/>
    </location>
</feature>
<evidence type="ECO:0000313" key="4">
    <source>
        <dbReference type="Proteomes" id="UP001302602"/>
    </source>
</evidence>
<dbReference type="GO" id="GO:0004526">
    <property type="term" value="F:ribonuclease P activity"/>
    <property type="evidence" value="ECO:0007669"/>
    <property type="project" value="TreeGrafter"/>
</dbReference>
<dbReference type="PANTHER" id="PTHR28173:SF1">
    <property type="entry name" value="RIBONUCLEASES P_MRP PROTEIN SUBUNIT POP8"/>
    <property type="match status" value="1"/>
</dbReference>
<dbReference type="GO" id="GO:0000171">
    <property type="term" value="F:ribonuclease MRP activity"/>
    <property type="evidence" value="ECO:0007669"/>
    <property type="project" value="TreeGrafter"/>
</dbReference>
<accession>A0AAN6U807</accession>
<dbReference type="AlphaFoldDB" id="A0AAN6U807"/>
<dbReference type="EMBL" id="MU853224">
    <property type="protein sequence ID" value="KAK4127690.1"/>
    <property type="molecule type" value="Genomic_DNA"/>
</dbReference>
<dbReference type="InterPro" id="IPR020347">
    <property type="entry name" value="Pop8"/>
</dbReference>
<dbReference type="GO" id="GO:0005655">
    <property type="term" value="C:nucleolar ribonuclease P complex"/>
    <property type="evidence" value="ECO:0007669"/>
    <property type="project" value="InterPro"/>
</dbReference>
<dbReference type="GO" id="GO:0000294">
    <property type="term" value="P:nuclear-transcribed mRNA catabolic process, RNase MRP-dependent"/>
    <property type="evidence" value="ECO:0007669"/>
    <property type="project" value="TreeGrafter"/>
</dbReference>
<dbReference type="GO" id="GO:0008033">
    <property type="term" value="P:tRNA processing"/>
    <property type="evidence" value="ECO:0007669"/>
    <property type="project" value="InterPro"/>
</dbReference>
<gene>
    <name evidence="3" type="ORF">N657DRAFT_653844</name>
</gene>
<evidence type="ECO:0000313" key="3">
    <source>
        <dbReference type="EMBL" id="KAK4127690.1"/>
    </source>
</evidence>
<dbReference type="RefSeq" id="XP_062651461.1">
    <property type="nucleotide sequence ID" value="XM_062794450.1"/>
</dbReference>
<dbReference type="GO" id="GO:0000172">
    <property type="term" value="C:ribonuclease MRP complex"/>
    <property type="evidence" value="ECO:0007669"/>
    <property type="project" value="InterPro"/>
</dbReference>
<comment type="caution">
    <text evidence="3">The sequence shown here is derived from an EMBL/GenBank/DDBJ whole genome shotgun (WGS) entry which is preliminary data.</text>
</comment>
<reference evidence="3" key="2">
    <citation type="submission" date="2023-05" db="EMBL/GenBank/DDBJ databases">
        <authorList>
            <consortium name="Lawrence Berkeley National Laboratory"/>
            <person name="Steindorff A."/>
            <person name="Hensen N."/>
            <person name="Bonometti L."/>
            <person name="Westerberg I."/>
            <person name="Brannstrom I.O."/>
            <person name="Guillou S."/>
            <person name="Cros-Aarteil S."/>
            <person name="Calhoun S."/>
            <person name="Haridas S."/>
            <person name="Kuo A."/>
            <person name="Mondo S."/>
            <person name="Pangilinan J."/>
            <person name="Riley R."/>
            <person name="Labutti K."/>
            <person name="Andreopoulos B."/>
            <person name="Lipzen A."/>
            <person name="Chen C."/>
            <person name="Yanf M."/>
            <person name="Daum C."/>
            <person name="Ng V."/>
            <person name="Clum A."/>
            <person name="Ohm R."/>
            <person name="Martin F."/>
            <person name="Silar P."/>
            <person name="Natvig D."/>
            <person name="Lalanne C."/>
            <person name="Gautier V."/>
            <person name="Ament-Velasquez S.L."/>
            <person name="Kruys A."/>
            <person name="Hutchinson M.I."/>
            <person name="Powell A.J."/>
            <person name="Barry K."/>
            <person name="Miller A.N."/>
            <person name="Grigoriev I.V."/>
            <person name="Debuchy R."/>
            <person name="Gladieux P."/>
            <person name="Thoren M.H."/>
            <person name="Johannesson H."/>
        </authorList>
    </citation>
    <scope>NUCLEOTIDE SEQUENCE</scope>
    <source>
        <strain evidence="3">CBS 731.68</strain>
    </source>
</reference>
<protein>
    <recommendedName>
        <fullName evidence="2">Ribonucleases P/MRP subunit Pop8-like domain-containing protein</fullName>
    </recommendedName>
</protein>
<dbReference type="GO" id="GO:0034965">
    <property type="term" value="P:intronic box C/D snoRNA processing"/>
    <property type="evidence" value="ECO:0007669"/>
    <property type="project" value="TreeGrafter"/>
</dbReference>
<name>A0AAN6U807_9PEZI</name>
<organism evidence="3 4">
    <name type="scientific">Parathielavia appendiculata</name>
    <dbReference type="NCBI Taxonomy" id="2587402"/>
    <lineage>
        <taxon>Eukaryota</taxon>
        <taxon>Fungi</taxon>
        <taxon>Dikarya</taxon>
        <taxon>Ascomycota</taxon>
        <taxon>Pezizomycotina</taxon>
        <taxon>Sordariomycetes</taxon>
        <taxon>Sordariomycetidae</taxon>
        <taxon>Sordariales</taxon>
        <taxon>Chaetomiaceae</taxon>
        <taxon>Parathielavia</taxon>
    </lineage>
</organism>
<sequence length="179" mass="18921">MTTNHPPRADPGPDEMDLDPSPANTGTINVKPTPKTRTLTTATLKHPPFAYAHLTLVNPAPNGIPNNNNLPILDALQLRFYLTAALRQFLGDTGAGMSLDILLVQPHSAWVRVPREDLPAFAAGVTAFSGLPLASSASSLSGSSSSSAQGGRMVLRLGACGDWLGSLIGREEEEKLWAD</sequence>
<reference evidence="3" key="1">
    <citation type="journal article" date="2023" name="Mol. Phylogenet. Evol.">
        <title>Genome-scale phylogeny and comparative genomics of the fungal order Sordariales.</title>
        <authorList>
            <person name="Hensen N."/>
            <person name="Bonometti L."/>
            <person name="Westerberg I."/>
            <person name="Brannstrom I.O."/>
            <person name="Guillou S."/>
            <person name="Cros-Aarteil S."/>
            <person name="Calhoun S."/>
            <person name="Haridas S."/>
            <person name="Kuo A."/>
            <person name="Mondo S."/>
            <person name="Pangilinan J."/>
            <person name="Riley R."/>
            <person name="LaButti K."/>
            <person name="Andreopoulos B."/>
            <person name="Lipzen A."/>
            <person name="Chen C."/>
            <person name="Yan M."/>
            <person name="Daum C."/>
            <person name="Ng V."/>
            <person name="Clum A."/>
            <person name="Steindorff A."/>
            <person name="Ohm R.A."/>
            <person name="Martin F."/>
            <person name="Silar P."/>
            <person name="Natvig D.O."/>
            <person name="Lalanne C."/>
            <person name="Gautier V."/>
            <person name="Ament-Velasquez S.L."/>
            <person name="Kruys A."/>
            <person name="Hutchinson M.I."/>
            <person name="Powell A.J."/>
            <person name="Barry K."/>
            <person name="Miller A.N."/>
            <person name="Grigoriev I.V."/>
            <person name="Debuchy R."/>
            <person name="Gladieux P."/>
            <person name="Hiltunen Thoren M."/>
            <person name="Johannesson H."/>
        </authorList>
    </citation>
    <scope>NUCLEOTIDE SEQUENCE</scope>
    <source>
        <strain evidence="3">CBS 731.68</strain>
    </source>
</reference>
<evidence type="ECO:0000259" key="2">
    <source>
        <dbReference type="Pfam" id="PF20976"/>
    </source>
</evidence>
<dbReference type="InterPro" id="IPR049128">
    <property type="entry name" value="Pop8-like_dom"/>
</dbReference>
<feature type="domain" description="Ribonucleases P/MRP subunit Pop8-like" evidence="2">
    <location>
        <begin position="48"/>
        <end position="128"/>
    </location>
</feature>
<evidence type="ECO:0000256" key="1">
    <source>
        <dbReference type="SAM" id="MobiDB-lite"/>
    </source>
</evidence>